<reference evidence="1" key="1">
    <citation type="submission" date="2025-08" db="UniProtKB">
        <authorList>
            <consortium name="Ensembl"/>
        </authorList>
    </citation>
    <scope>IDENTIFICATION</scope>
</reference>
<organism evidence="1 2">
    <name type="scientific">Pavo cristatus</name>
    <name type="common">Indian peafowl</name>
    <name type="synonym">Blue peafowl</name>
    <dbReference type="NCBI Taxonomy" id="9049"/>
    <lineage>
        <taxon>Eukaryota</taxon>
        <taxon>Metazoa</taxon>
        <taxon>Chordata</taxon>
        <taxon>Craniata</taxon>
        <taxon>Vertebrata</taxon>
        <taxon>Euteleostomi</taxon>
        <taxon>Archelosauria</taxon>
        <taxon>Archosauria</taxon>
        <taxon>Dinosauria</taxon>
        <taxon>Saurischia</taxon>
        <taxon>Theropoda</taxon>
        <taxon>Coelurosauria</taxon>
        <taxon>Aves</taxon>
        <taxon>Neognathae</taxon>
        <taxon>Galloanserae</taxon>
        <taxon>Galliformes</taxon>
        <taxon>Phasianidae</taxon>
        <taxon>Phasianinae</taxon>
        <taxon>Pavo</taxon>
    </lineage>
</organism>
<dbReference type="Ensembl" id="ENSPSTT00000002421.1">
    <property type="protein sequence ID" value="ENSPSTP00000002301.1"/>
    <property type="gene ID" value="ENSPSTG00000001745.1"/>
</dbReference>
<name>A0A8C9L496_PAVCR</name>
<dbReference type="Proteomes" id="UP000694428">
    <property type="component" value="Unplaced"/>
</dbReference>
<proteinExistence type="predicted"/>
<sequence>MKFHALKVGGSQNPGMETENQVKKLLGSTTLLTMDILQLTENVLLRSRAWTWPHCHHVNVPGMMDQGPLTPGKWMLQVDLQRRGEKVDKSLMETIMMDSTGMKALVEALQEAATLPEEEGAEVIGEEEIT</sequence>
<evidence type="ECO:0000313" key="2">
    <source>
        <dbReference type="Proteomes" id="UP000694428"/>
    </source>
</evidence>
<keyword evidence="2" id="KW-1185">Reference proteome</keyword>
<evidence type="ECO:0000313" key="1">
    <source>
        <dbReference type="Ensembl" id="ENSPSTP00000002301.1"/>
    </source>
</evidence>
<accession>A0A8C9L496</accession>
<protein>
    <submittedName>
        <fullName evidence="1">Uncharacterized protein</fullName>
    </submittedName>
</protein>
<reference evidence="1" key="2">
    <citation type="submission" date="2025-09" db="UniProtKB">
        <authorList>
            <consortium name="Ensembl"/>
        </authorList>
    </citation>
    <scope>IDENTIFICATION</scope>
</reference>
<dbReference type="AlphaFoldDB" id="A0A8C9L496"/>